<dbReference type="Proteomes" id="UP000827092">
    <property type="component" value="Unassembled WGS sequence"/>
</dbReference>
<dbReference type="EMBL" id="JAFNEN010000980">
    <property type="protein sequence ID" value="KAG8175621.1"/>
    <property type="molecule type" value="Genomic_DNA"/>
</dbReference>
<protein>
    <submittedName>
        <fullName evidence="1">Uncharacterized protein</fullName>
    </submittedName>
</protein>
<sequence length="276" mass="31702">MQPRWLIKWWVAIADPFLNKVIAFFNFADPDVTILRNEYNTFKAEGSKIQRPEQLEVYRRACASFRREVDFSDYFPNQRGSVLTTIQPGPYTAELLEMSNAMKDKRMSALESTRMSTHVTKVDAAFKAEGLPDLPWNPLIRRKGNEFVGGFDQDLTWQENLKPLLLSTAIMSQKSSGAVSDIETRIREILADEHLLNKAVLDDHEKELKFAFLIALEEAARDYGNEISGLYSQIANEDILFNTYFYIFGICKISIDTFKKITAHNLLNLQRTSLKC</sequence>
<reference evidence="1 2" key="1">
    <citation type="journal article" date="2022" name="Nat. Ecol. Evol.">
        <title>A masculinizing supergene underlies an exaggerated male reproductive morph in a spider.</title>
        <authorList>
            <person name="Hendrickx F."/>
            <person name="De Corte Z."/>
            <person name="Sonet G."/>
            <person name="Van Belleghem S.M."/>
            <person name="Kostlbacher S."/>
            <person name="Vangestel C."/>
        </authorList>
    </citation>
    <scope>NUCLEOTIDE SEQUENCE [LARGE SCALE GENOMIC DNA]</scope>
    <source>
        <strain evidence="1">W744_W776</strain>
    </source>
</reference>
<evidence type="ECO:0000313" key="1">
    <source>
        <dbReference type="EMBL" id="KAG8175621.1"/>
    </source>
</evidence>
<keyword evidence="2" id="KW-1185">Reference proteome</keyword>
<comment type="caution">
    <text evidence="1">The sequence shown here is derived from an EMBL/GenBank/DDBJ whole genome shotgun (WGS) entry which is preliminary data.</text>
</comment>
<proteinExistence type="predicted"/>
<evidence type="ECO:0000313" key="2">
    <source>
        <dbReference type="Proteomes" id="UP000827092"/>
    </source>
</evidence>
<dbReference type="AlphaFoldDB" id="A0AAV6TWA1"/>
<name>A0AAV6TWA1_9ARAC</name>
<gene>
    <name evidence="1" type="ORF">JTE90_019433</name>
</gene>
<accession>A0AAV6TWA1</accession>
<organism evidence="1 2">
    <name type="scientific">Oedothorax gibbosus</name>
    <dbReference type="NCBI Taxonomy" id="931172"/>
    <lineage>
        <taxon>Eukaryota</taxon>
        <taxon>Metazoa</taxon>
        <taxon>Ecdysozoa</taxon>
        <taxon>Arthropoda</taxon>
        <taxon>Chelicerata</taxon>
        <taxon>Arachnida</taxon>
        <taxon>Araneae</taxon>
        <taxon>Araneomorphae</taxon>
        <taxon>Entelegynae</taxon>
        <taxon>Araneoidea</taxon>
        <taxon>Linyphiidae</taxon>
        <taxon>Erigoninae</taxon>
        <taxon>Oedothorax</taxon>
    </lineage>
</organism>